<organism evidence="1 2">
    <name type="scientific">Dothidotthia symphoricarpi CBS 119687</name>
    <dbReference type="NCBI Taxonomy" id="1392245"/>
    <lineage>
        <taxon>Eukaryota</taxon>
        <taxon>Fungi</taxon>
        <taxon>Dikarya</taxon>
        <taxon>Ascomycota</taxon>
        <taxon>Pezizomycotina</taxon>
        <taxon>Dothideomycetes</taxon>
        <taxon>Pleosporomycetidae</taxon>
        <taxon>Pleosporales</taxon>
        <taxon>Dothidotthiaceae</taxon>
        <taxon>Dothidotthia</taxon>
    </lineage>
</organism>
<accession>A0A6A6A249</accession>
<name>A0A6A6A249_9PLEO</name>
<dbReference type="GeneID" id="54412215"/>
<keyword evidence="2" id="KW-1185">Reference proteome</keyword>
<dbReference type="RefSeq" id="XP_033519646.1">
    <property type="nucleotide sequence ID" value="XM_033671783.1"/>
</dbReference>
<dbReference type="AlphaFoldDB" id="A0A6A6A249"/>
<proteinExistence type="predicted"/>
<evidence type="ECO:0000313" key="2">
    <source>
        <dbReference type="Proteomes" id="UP000799771"/>
    </source>
</evidence>
<dbReference type="OrthoDB" id="3919839at2759"/>
<reference evidence="1" key="1">
    <citation type="journal article" date="2020" name="Stud. Mycol.">
        <title>101 Dothideomycetes genomes: a test case for predicting lifestyles and emergence of pathogens.</title>
        <authorList>
            <person name="Haridas S."/>
            <person name="Albert R."/>
            <person name="Binder M."/>
            <person name="Bloem J."/>
            <person name="Labutti K."/>
            <person name="Salamov A."/>
            <person name="Andreopoulos B."/>
            <person name="Baker S."/>
            <person name="Barry K."/>
            <person name="Bills G."/>
            <person name="Bluhm B."/>
            <person name="Cannon C."/>
            <person name="Castanera R."/>
            <person name="Culley D."/>
            <person name="Daum C."/>
            <person name="Ezra D."/>
            <person name="Gonzalez J."/>
            <person name="Henrissat B."/>
            <person name="Kuo A."/>
            <person name="Liang C."/>
            <person name="Lipzen A."/>
            <person name="Lutzoni F."/>
            <person name="Magnuson J."/>
            <person name="Mondo S."/>
            <person name="Nolan M."/>
            <person name="Ohm R."/>
            <person name="Pangilinan J."/>
            <person name="Park H.-J."/>
            <person name="Ramirez L."/>
            <person name="Alfaro M."/>
            <person name="Sun H."/>
            <person name="Tritt A."/>
            <person name="Yoshinaga Y."/>
            <person name="Zwiers L.-H."/>
            <person name="Turgeon B."/>
            <person name="Goodwin S."/>
            <person name="Spatafora J."/>
            <person name="Crous P."/>
            <person name="Grigoriev I."/>
        </authorList>
    </citation>
    <scope>NUCLEOTIDE SEQUENCE</scope>
    <source>
        <strain evidence="1">CBS 119687</strain>
    </source>
</reference>
<dbReference type="EMBL" id="ML977516">
    <property type="protein sequence ID" value="KAF2125254.1"/>
    <property type="molecule type" value="Genomic_DNA"/>
</dbReference>
<gene>
    <name evidence="1" type="ORF">P153DRAFT_400087</name>
</gene>
<evidence type="ECO:0000313" key="1">
    <source>
        <dbReference type="EMBL" id="KAF2125254.1"/>
    </source>
</evidence>
<dbReference type="Proteomes" id="UP000799771">
    <property type="component" value="Unassembled WGS sequence"/>
</dbReference>
<sequence length="192" mass="20599">MPSTTTVAGAIACVITVCNAVTIRFWNRDGCTGKNVGCENWRYGDCCTGGSPWCLSANCEGCLVGNDIYSFNTAGCSRAPFGVCRAARGNGCCLGTGGGNNCAMSVYVGNSRKRDSNQGACEFLVRPNHMEYTDHNGTAHSIYIPTGIFDIASQHAANEDWDALNRYPAWANQSYTDADRIPNPDYVPSPKL</sequence>
<protein>
    <submittedName>
        <fullName evidence="1">Uncharacterized protein</fullName>
    </submittedName>
</protein>